<dbReference type="AlphaFoldDB" id="A0A397Q4P7"/>
<dbReference type="InterPro" id="IPR027417">
    <property type="entry name" value="P-loop_NTPase"/>
</dbReference>
<organism evidence="2 3">
    <name type="scientific">Dichotomicrobium thermohalophilum</name>
    <dbReference type="NCBI Taxonomy" id="933063"/>
    <lineage>
        <taxon>Bacteria</taxon>
        <taxon>Pseudomonadati</taxon>
        <taxon>Pseudomonadota</taxon>
        <taxon>Alphaproteobacteria</taxon>
        <taxon>Hyphomicrobiales</taxon>
        <taxon>Hyphomicrobiaceae</taxon>
        <taxon>Dichotomicrobium</taxon>
    </lineage>
</organism>
<dbReference type="Pfam" id="PF13177">
    <property type="entry name" value="DNA_pol3_delta2"/>
    <property type="match status" value="1"/>
</dbReference>
<gene>
    <name evidence="2" type="ORF">BXY53_1566</name>
</gene>
<evidence type="ECO:0000313" key="2">
    <source>
        <dbReference type="EMBL" id="RIA56460.1"/>
    </source>
</evidence>
<dbReference type="SUPFAM" id="SSF52540">
    <property type="entry name" value="P-loop containing nucleoside triphosphate hydrolases"/>
    <property type="match status" value="1"/>
</dbReference>
<dbReference type="EMBL" id="QXDF01000001">
    <property type="protein sequence ID" value="RIA56460.1"/>
    <property type="molecule type" value="Genomic_DNA"/>
</dbReference>
<dbReference type="GO" id="GO:0009360">
    <property type="term" value="C:DNA polymerase III complex"/>
    <property type="evidence" value="ECO:0007669"/>
    <property type="project" value="TreeGrafter"/>
</dbReference>
<dbReference type="Proteomes" id="UP000266273">
    <property type="component" value="Unassembled WGS sequence"/>
</dbReference>
<protein>
    <submittedName>
        <fullName evidence="2">DNA polymerase-3 subunit delta</fullName>
    </submittedName>
</protein>
<evidence type="ECO:0000256" key="1">
    <source>
        <dbReference type="SAM" id="MobiDB-lite"/>
    </source>
</evidence>
<accession>A0A397Q4P7</accession>
<dbReference type="Gene3D" id="3.40.50.300">
    <property type="entry name" value="P-loop containing nucleotide triphosphate hydrolases"/>
    <property type="match status" value="1"/>
</dbReference>
<proteinExistence type="predicted"/>
<dbReference type="NCBIfam" id="NF005677">
    <property type="entry name" value="PRK07471.1"/>
    <property type="match status" value="1"/>
</dbReference>
<dbReference type="InterPro" id="IPR050238">
    <property type="entry name" value="DNA_Rep/Repair_Clamp_Loader"/>
</dbReference>
<sequence length="363" mass="39587">MARAARQTAETAPPAQEADRLGGWPHPRETAGVIGHEAERARLSERLQSGRIAHGWIVAGPPGIGKATLVYDFAVEVVAQGVETVEQARRFIAAQAHPRLLVVRRTISPQTKKLRTQIAVDDVRRLRQFLGTTAGEGWRVVIVDSADDLNTSSANALLKSLEEPPPRTLFFLVATSAGRLLPTIASRCERLRLRPLSTEETRRAVETACDAAGMDLPEPETLEPILAAARGRPRRALELISGGGAEVYRLIRQIFEGLPRLHDGDVFRLIEAASDAKSGLGFDLVFDLVEDALAAAIRAAAQSPDTNGVFNAHSLARWMEVWDTGKRLRAEAETLNLDRGAALMRLFTEIEDAARLARHAHPA</sequence>
<dbReference type="GO" id="GO:0006261">
    <property type="term" value="P:DNA-templated DNA replication"/>
    <property type="evidence" value="ECO:0007669"/>
    <property type="project" value="TreeGrafter"/>
</dbReference>
<comment type="caution">
    <text evidence="2">The sequence shown here is derived from an EMBL/GenBank/DDBJ whole genome shotgun (WGS) entry which is preliminary data.</text>
</comment>
<dbReference type="PANTHER" id="PTHR11669">
    <property type="entry name" value="REPLICATION FACTOR C / DNA POLYMERASE III GAMMA-TAU SUBUNIT"/>
    <property type="match status" value="1"/>
</dbReference>
<evidence type="ECO:0000313" key="3">
    <source>
        <dbReference type="Proteomes" id="UP000266273"/>
    </source>
</evidence>
<feature type="region of interest" description="Disordered" evidence="1">
    <location>
        <begin position="1"/>
        <end position="30"/>
    </location>
</feature>
<reference evidence="2 3" key="1">
    <citation type="submission" date="2018-08" db="EMBL/GenBank/DDBJ databases">
        <title>Genomic Encyclopedia of Archaeal and Bacterial Type Strains, Phase II (KMG-II): from individual species to whole genera.</title>
        <authorList>
            <person name="Goeker M."/>
        </authorList>
    </citation>
    <scope>NUCLEOTIDE SEQUENCE [LARGE SCALE GENOMIC DNA]</scope>
    <source>
        <strain evidence="2 3">DSM 5002</strain>
    </source>
</reference>
<dbReference type="OrthoDB" id="9811073at2"/>
<keyword evidence="3" id="KW-1185">Reference proteome</keyword>
<dbReference type="RefSeq" id="WP_119061250.1">
    <property type="nucleotide sequence ID" value="NZ_QXDF01000001.1"/>
</dbReference>
<name>A0A397Q4P7_9HYPH</name>
<dbReference type="PANTHER" id="PTHR11669:SF8">
    <property type="entry name" value="DNA POLYMERASE III SUBUNIT DELTA"/>
    <property type="match status" value="1"/>
</dbReference>